<dbReference type="SUPFAM" id="SSF50022">
    <property type="entry name" value="ISP domain"/>
    <property type="match status" value="1"/>
</dbReference>
<comment type="similarity">
    <text evidence="6">Belongs to the bacterial ring-hydroxylating dioxygenase ferredoxin component family.</text>
</comment>
<keyword evidence="4" id="KW-0411">Iron-sulfur</keyword>
<dbReference type="eggNOG" id="COG2146">
    <property type="taxonomic scope" value="Bacteria"/>
</dbReference>
<reference evidence="8 9" key="1">
    <citation type="journal article" date="2014" name="FEMS Microbiol. Ecol.">
        <title>Sphaerotilus natans encrusted with nanoball-shaped Fe(III) oxide minerals formed by nitrate-reducing mixotrophic Fe(II) oxidation.</title>
        <authorList>
            <person name="Park S."/>
            <person name="Kim D.H."/>
            <person name="Lee J.H."/>
            <person name="Hur H.G."/>
        </authorList>
    </citation>
    <scope>NUCLEOTIDE SEQUENCE [LARGE SCALE GENOMIC DNA]</scope>
    <source>
        <strain evidence="8 9">DSM 6575</strain>
    </source>
</reference>
<accession>A0A059KMK1</accession>
<evidence type="ECO:0000256" key="6">
    <source>
        <dbReference type="ARBA" id="ARBA00038001"/>
    </source>
</evidence>
<evidence type="ECO:0000256" key="1">
    <source>
        <dbReference type="ARBA" id="ARBA00022714"/>
    </source>
</evidence>
<dbReference type="Gene3D" id="2.102.10.10">
    <property type="entry name" value="Rieske [2Fe-2S] iron-sulphur domain"/>
    <property type="match status" value="1"/>
</dbReference>
<dbReference type="GO" id="GO:0051537">
    <property type="term" value="F:2 iron, 2 sulfur cluster binding"/>
    <property type="evidence" value="ECO:0007669"/>
    <property type="project" value="UniProtKB-KW"/>
</dbReference>
<protein>
    <submittedName>
        <fullName evidence="8">TmoC protein</fullName>
    </submittedName>
</protein>
<gene>
    <name evidence="8" type="ORF">X805_17500</name>
</gene>
<dbReference type="InterPro" id="IPR036922">
    <property type="entry name" value="Rieske_2Fe-2S_sf"/>
</dbReference>
<dbReference type="CDD" id="cd03474">
    <property type="entry name" value="Rieske_T4moC"/>
    <property type="match status" value="1"/>
</dbReference>
<evidence type="ECO:0000313" key="8">
    <source>
        <dbReference type="EMBL" id="KDB52686.1"/>
    </source>
</evidence>
<keyword evidence="2" id="KW-0479">Metal-binding</keyword>
<evidence type="ECO:0000256" key="3">
    <source>
        <dbReference type="ARBA" id="ARBA00023004"/>
    </source>
</evidence>
<dbReference type="PROSITE" id="PS51296">
    <property type="entry name" value="RIESKE"/>
    <property type="match status" value="1"/>
</dbReference>
<evidence type="ECO:0000256" key="2">
    <source>
        <dbReference type="ARBA" id="ARBA00022723"/>
    </source>
</evidence>
<evidence type="ECO:0000259" key="7">
    <source>
        <dbReference type="PROSITE" id="PS51296"/>
    </source>
</evidence>
<keyword evidence="1" id="KW-0001">2Fe-2S</keyword>
<keyword evidence="3" id="KW-0408">Iron</keyword>
<keyword evidence="9" id="KW-1185">Reference proteome</keyword>
<evidence type="ECO:0000313" key="9">
    <source>
        <dbReference type="Proteomes" id="UP000026714"/>
    </source>
</evidence>
<dbReference type="PANTHER" id="PTHR21496">
    <property type="entry name" value="FERREDOXIN-RELATED"/>
    <property type="match status" value="1"/>
</dbReference>
<comment type="caution">
    <text evidence="8">The sequence shown here is derived from an EMBL/GenBank/DDBJ whole genome shotgun (WGS) entry which is preliminary data.</text>
</comment>
<dbReference type="Proteomes" id="UP000026714">
    <property type="component" value="Unassembled WGS sequence"/>
</dbReference>
<dbReference type="PATRIC" id="fig|1286631.3.peg.1721"/>
<name>A0A059KMK1_9BURK</name>
<dbReference type="STRING" id="34103.SAMN05421778_103191"/>
<dbReference type="RefSeq" id="WP_037480739.1">
    <property type="nucleotide sequence ID" value="NZ_AZRA01000045.1"/>
</dbReference>
<dbReference type="Pfam" id="PF00355">
    <property type="entry name" value="Rieske"/>
    <property type="match status" value="1"/>
</dbReference>
<evidence type="ECO:0000256" key="5">
    <source>
        <dbReference type="ARBA" id="ARBA00034078"/>
    </source>
</evidence>
<dbReference type="GO" id="GO:0046872">
    <property type="term" value="F:metal ion binding"/>
    <property type="evidence" value="ECO:0007669"/>
    <property type="project" value="UniProtKB-KW"/>
</dbReference>
<proteinExistence type="inferred from homology"/>
<dbReference type="AlphaFoldDB" id="A0A059KMK1"/>
<comment type="cofactor">
    <cofactor evidence="5">
        <name>[2Fe-2S] cluster</name>
        <dbReference type="ChEBI" id="CHEBI:190135"/>
    </cofactor>
</comment>
<feature type="domain" description="Rieske" evidence="7">
    <location>
        <begin position="4"/>
        <end position="99"/>
    </location>
</feature>
<dbReference type="PANTHER" id="PTHR21496:SF0">
    <property type="entry name" value="RIESKE DOMAIN-CONTAINING PROTEIN"/>
    <property type="match status" value="1"/>
</dbReference>
<evidence type="ECO:0000256" key="4">
    <source>
        <dbReference type="ARBA" id="ARBA00023014"/>
    </source>
</evidence>
<sequence length="111" mass="12455">MTFKTVCSLDELWEGEMESREVDGQEVLLVWPDGGELIAYQPMCPHQEVALIEGKFDGKTLICRAHNWVFDACSGKGINPSDCALTKFPLRIEDGQILVDLDVEVARFTHT</sequence>
<organism evidence="8 9">
    <name type="scientific">Sphaerotilus natans subsp. natans DSM 6575</name>
    <dbReference type="NCBI Taxonomy" id="1286631"/>
    <lineage>
        <taxon>Bacteria</taxon>
        <taxon>Pseudomonadati</taxon>
        <taxon>Pseudomonadota</taxon>
        <taxon>Betaproteobacteria</taxon>
        <taxon>Burkholderiales</taxon>
        <taxon>Sphaerotilaceae</taxon>
        <taxon>Sphaerotilus</taxon>
    </lineage>
</organism>
<dbReference type="EMBL" id="AZRA01000045">
    <property type="protein sequence ID" value="KDB52686.1"/>
    <property type="molecule type" value="Genomic_DNA"/>
</dbReference>
<dbReference type="InterPro" id="IPR017941">
    <property type="entry name" value="Rieske_2Fe-2S"/>
</dbReference>